<dbReference type="EMBL" id="FRDN01000006">
    <property type="protein sequence ID" value="SHN67781.1"/>
    <property type="molecule type" value="Genomic_DNA"/>
</dbReference>
<accession>A0A1M7TAN6</accession>
<dbReference type="STRING" id="1121395.SAMN02745215_01706"/>
<dbReference type="Proteomes" id="UP000184010">
    <property type="component" value="Unassembled WGS sequence"/>
</dbReference>
<keyword evidence="1" id="KW-0812">Transmembrane</keyword>
<name>A0A1M7TAN6_9FIRM</name>
<sequence length="218" mass="23794">MKEVFIGAAAAAAALAVWLIGGNIVISVLCSSACLLIAVLTMEALQKEKNIGIEVKGDEGAYGKVYQSILDHSSAIARYMDKLQELNVEKDVIVMLASIHKTCLKIAEALEEDNSLYTKLNDFSLYYLPGLINILNTYENLAEGSFKTEEAQKFAAEFSLFLSQIADALHKKYYSLFSKDVLDSKAEMIAMTAVFKSEGLIDNQDFKGGGLPKSESAL</sequence>
<evidence type="ECO:0000256" key="1">
    <source>
        <dbReference type="SAM" id="Phobius"/>
    </source>
</evidence>
<dbReference type="AlphaFoldDB" id="A0A1M7TAN6"/>
<keyword evidence="3" id="KW-1185">Reference proteome</keyword>
<feature type="transmembrane region" description="Helical" evidence="1">
    <location>
        <begin position="26"/>
        <end position="45"/>
    </location>
</feature>
<reference evidence="3" key="1">
    <citation type="submission" date="2016-12" db="EMBL/GenBank/DDBJ databases">
        <authorList>
            <person name="Varghese N."/>
            <person name="Submissions S."/>
        </authorList>
    </citation>
    <scope>NUCLEOTIDE SEQUENCE [LARGE SCALE GENOMIC DNA]</scope>
    <source>
        <strain evidence="3">DSM 11544</strain>
    </source>
</reference>
<evidence type="ECO:0000313" key="3">
    <source>
        <dbReference type="Proteomes" id="UP000184010"/>
    </source>
</evidence>
<proteinExistence type="predicted"/>
<keyword evidence="1" id="KW-0472">Membrane</keyword>
<evidence type="ECO:0000313" key="2">
    <source>
        <dbReference type="EMBL" id="SHN67781.1"/>
    </source>
</evidence>
<organism evidence="2 3">
    <name type="scientific">Desulfitobacterium chlororespirans DSM 11544</name>
    <dbReference type="NCBI Taxonomy" id="1121395"/>
    <lineage>
        <taxon>Bacteria</taxon>
        <taxon>Bacillati</taxon>
        <taxon>Bacillota</taxon>
        <taxon>Clostridia</taxon>
        <taxon>Eubacteriales</taxon>
        <taxon>Desulfitobacteriaceae</taxon>
        <taxon>Desulfitobacterium</taxon>
    </lineage>
</organism>
<gene>
    <name evidence="2" type="ORF">SAMN02745215_01706</name>
</gene>
<protein>
    <submittedName>
        <fullName evidence="2">5-bromo-4-chloroindolyl phosphate hydrolysis protein</fullName>
    </submittedName>
</protein>
<dbReference type="RefSeq" id="WP_072772205.1">
    <property type="nucleotide sequence ID" value="NZ_FRDN01000006.1"/>
</dbReference>
<dbReference type="InterPro" id="IPR018770">
    <property type="entry name" value="ChloroindolylP_hydrolase"/>
</dbReference>
<dbReference type="Pfam" id="PF10112">
    <property type="entry name" value="Halogen_Hydrol"/>
    <property type="match status" value="1"/>
</dbReference>
<keyword evidence="1" id="KW-1133">Transmembrane helix</keyword>